<keyword evidence="2" id="KW-1185">Reference proteome</keyword>
<dbReference type="EnsemblPlants" id="Kaladp0192s0012.1.v1.1">
    <property type="protein sequence ID" value="Kaladp0192s0012.1.v1.1.CDS.1"/>
    <property type="gene ID" value="Kaladp0192s0012.v1.1"/>
</dbReference>
<proteinExistence type="predicted"/>
<dbReference type="Gramene" id="Kaladp0192s0012.1.v1.1">
    <property type="protein sequence ID" value="Kaladp0192s0012.1.v1.1.CDS.1"/>
    <property type="gene ID" value="Kaladp0192s0012.v1.1"/>
</dbReference>
<protein>
    <submittedName>
        <fullName evidence="1">Uncharacterized protein</fullName>
    </submittedName>
</protein>
<reference evidence="1" key="1">
    <citation type="submission" date="2021-01" db="UniProtKB">
        <authorList>
            <consortium name="EnsemblPlants"/>
        </authorList>
    </citation>
    <scope>IDENTIFICATION</scope>
</reference>
<dbReference type="AlphaFoldDB" id="A0A7N0V838"/>
<organism evidence="1 2">
    <name type="scientific">Kalanchoe fedtschenkoi</name>
    <name type="common">Lavender scallops</name>
    <name type="synonym">South American air plant</name>
    <dbReference type="NCBI Taxonomy" id="63787"/>
    <lineage>
        <taxon>Eukaryota</taxon>
        <taxon>Viridiplantae</taxon>
        <taxon>Streptophyta</taxon>
        <taxon>Embryophyta</taxon>
        <taxon>Tracheophyta</taxon>
        <taxon>Spermatophyta</taxon>
        <taxon>Magnoliopsida</taxon>
        <taxon>eudicotyledons</taxon>
        <taxon>Gunneridae</taxon>
        <taxon>Pentapetalae</taxon>
        <taxon>Saxifragales</taxon>
        <taxon>Crassulaceae</taxon>
        <taxon>Kalanchoe</taxon>
    </lineage>
</organism>
<evidence type="ECO:0000313" key="2">
    <source>
        <dbReference type="Proteomes" id="UP000594263"/>
    </source>
</evidence>
<evidence type="ECO:0000313" key="1">
    <source>
        <dbReference type="EnsemblPlants" id="Kaladp0192s0012.1.v1.1.CDS.1"/>
    </source>
</evidence>
<name>A0A7N0V838_KALFE</name>
<sequence length="73" mass="8718">MPEAHGNVDYIFRVQLFSNKEGHSYEIFYINRSIVLSQKSSMNFIAIYRNTRFFSNAALIHNHFLKEILLFFK</sequence>
<dbReference type="Proteomes" id="UP000594263">
    <property type="component" value="Unplaced"/>
</dbReference>
<accession>A0A7N0V838</accession>